<dbReference type="Pfam" id="PF00459">
    <property type="entry name" value="Inositol_P"/>
    <property type="match status" value="1"/>
</dbReference>
<reference evidence="6 7" key="1">
    <citation type="submission" date="2017-05" db="EMBL/GenBank/DDBJ databases">
        <title>Functional genome analysis of Paenibacillus pasadenensis strain R16: insights on endophytic life style and antifungal activity.</title>
        <authorList>
            <person name="Passera A."/>
            <person name="Marcolungo L."/>
            <person name="Casati P."/>
            <person name="Brasca M."/>
            <person name="Quaglino F."/>
            <person name="Delledonne M."/>
        </authorList>
    </citation>
    <scope>NUCLEOTIDE SEQUENCE [LARGE SCALE GENOMIC DNA]</scope>
    <source>
        <strain evidence="6 7">R16</strain>
    </source>
</reference>
<sequence>MTEHQAVLARAREVAELAAREAAALARDYFTRDKQVQDKGDSGDLVTVADTLAEEIILAHIRAAFPDHEIRSEETGWHGAPGDWLWLVDPLDGTNNYAIGLPVYGVSITLLYRREPLLGVICDSHLDRLYVAEQGKGAFVDGAPLSIRRCPTVPRMTVGWIQGHAVGKEGRVLALKARLEGSFKRVLRLWAPALQWCMLARGDLDAMVLYNSEGDDLYAGLLLAREAGAAVVDFDGEPFEGMNAEPYLIAAHPDHLPELIALVRDGLKV</sequence>
<dbReference type="PANTHER" id="PTHR20854">
    <property type="entry name" value="INOSITOL MONOPHOSPHATASE"/>
    <property type="match status" value="1"/>
</dbReference>
<dbReference type="GO" id="GO:0008934">
    <property type="term" value="F:inositol monophosphate 1-phosphatase activity"/>
    <property type="evidence" value="ECO:0007669"/>
    <property type="project" value="TreeGrafter"/>
</dbReference>
<feature type="binding site" evidence="5">
    <location>
        <position position="216"/>
    </location>
    <ligand>
        <name>Mg(2+)</name>
        <dbReference type="ChEBI" id="CHEBI:18420"/>
        <label>1</label>
        <note>catalytic</note>
    </ligand>
</feature>
<accession>A0A2N5NB01</accession>
<dbReference type="Proteomes" id="UP000234789">
    <property type="component" value="Unassembled WGS sequence"/>
</dbReference>
<feature type="binding site" evidence="5">
    <location>
        <position position="73"/>
    </location>
    <ligand>
        <name>Mg(2+)</name>
        <dbReference type="ChEBI" id="CHEBI:18420"/>
        <label>1</label>
        <note>catalytic</note>
    </ligand>
</feature>
<evidence type="ECO:0000313" key="7">
    <source>
        <dbReference type="Proteomes" id="UP000234789"/>
    </source>
</evidence>
<dbReference type="Gene3D" id="3.40.190.80">
    <property type="match status" value="1"/>
</dbReference>
<dbReference type="AlphaFoldDB" id="A0A2N5NB01"/>
<dbReference type="GO" id="GO:0004401">
    <property type="term" value="F:histidinol-phosphatase activity"/>
    <property type="evidence" value="ECO:0007669"/>
    <property type="project" value="UniProtKB-EC"/>
</dbReference>
<gene>
    <name evidence="6" type="ORF">B8V81_1753</name>
</gene>
<evidence type="ECO:0000256" key="3">
    <source>
        <dbReference type="ARBA" id="ARBA00022801"/>
    </source>
</evidence>
<dbReference type="Gene3D" id="3.30.540.10">
    <property type="entry name" value="Fructose-1,6-Bisphosphatase, subunit A, domain 1"/>
    <property type="match status" value="1"/>
</dbReference>
<dbReference type="PRINTS" id="PR00377">
    <property type="entry name" value="IMPHPHTASES"/>
</dbReference>
<evidence type="ECO:0000256" key="4">
    <source>
        <dbReference type="ARBA" id="ARBA00022842"/>
    </source>
</evidence>
<keyword evidence="7" id="KW-1185">Reference proteome</keyword>
<dbReference type="EMBL" id="NFEZ01000003">
    <property type="protein sequence ID" value="PLT47529.1"/>
    <property type="molecule type" value="Genomic_DNA"/>
</dbReference>
<evidence type="ECO:0000313" key="6">
    <source>
        <dbReference type="EMBL" id="PLT47529.1"/>
    </source>
</evidence>
<feature type="binding site" evidence="5">
    <location>
        <position position="89"/>
    </location>
    <ligand>
        <name>Mg(2+)</name>
        <dbReference type="ChEBI" id="CHEBI:18420"/>
        <label>1</label>
        <note>catalytic</note>
    </ligand>
</feature>
<dbReference type="InterPro" id="IPR000760">
    <property type="entry name" value="Inositol_monophosphatase-like"/>
</dbReference>
<proteinExistence type="predicted"/>
<dbReference type="SUPFAM" id="SSF56655">
    <property type="entry name" value="Carbohydrate phosphatase"/>
    <property type="match status" value="1"/>
</dbReference>
<organism evidence="6 7">
    <name type="scientific">Paenibacillus pasadenensis</name>
    <dbReference type="NCBI Taxonomy" id="217090"/>
    <lineage>
        <taxon>Bacteria</taxon>
        <taxon>Bacillati</taxon>
        <taxon>Bacillota</taxon>
        <taxon>Bacilli</taxon>
        <taxon>Bacillales</taxon>
        <taxon>Paenibacillaceae</taxon>
        <taxon>Paenibacillus</taxon>
    </lineage>
</organism>
<evidence type="ECO:0000256" key="1">
    <source>
        <dbReference type="ARBA" id="ARBA00001946"/>
    </source>
</evidence>
<comment type="cofactor">
    <cofactor evidence="1 5">
        <name>Mg(2+)</name>
        <dbReference type="ChEBI" id="CHEBI:18420"/>
    </cofactor>
</comment>
<keyword evidence="4 5" id="KW-0460">Magnesium</keyword>
<feature type="binding site" evidence="5">
    <location>
        <position position="91"/>
    </location>
    <ligand>
        <name>Mg(2+)</name>
        <dbReference type="ChEBI" id="CHEBI:18420"/>
        <label>1</label>
        <note>catalytic</note>
    </ligand>
</feature>
<keyword evidence="2 5" id="KW-0479">Metal-binding</keyword>
<evidence type="ECO:0000256" key="5">
    <source>
        <dbReference type="PIRSR" id="PIRSR600760-2"/>
    </source>
</evidence>
<keyword evidence="3 6" id="KW-0378">Hydrolase</keyword>
<comment type="caution">
    <text evidence="6">The sequence shown here is derived from an EMBL/GenBank/DDBJ whole genome shotgun (WGS) entry which is preliminary data.</text>
</comment>
<dbReference type="GO" id="GO:0006020">
    <property type="term" value="P:inositol metabolic process"/>
    <property type="evidence" value="ECO:0007669"/>
    <property type="project" value="TreeGrafter"/>
</dbReference>
<protein>
    <submittedName>
        <fullName evidence="6">Histidinol-phosphatase [alternative form]</fullName>
        <ecNumber evidence="6">3.1.3.15</ecNumber>
    </submittedName>
</protein>
<dbReference type="RefSeq" id="WP_101808144.1">
    <property type="nucleotide sequence ID" value="NZ_NFEZ01000003.1"/>
</dbReference>
<dbReference type="PANTHER" id="PTHR20854:SF4">
    <property type="entry name" value="INOSITOL-1-MONOPHOSPHATASE-RELATED"/>
    <property type="match status" value="1"/>
</dbReference>
<evidence type="ECO:0000256" key="2">
    <source>
        <dbReference type="ARBA" id="ARBA00022723"/>
    </source>
</evidence>
<dbReference type="GO" id="GO:0046872">
    <property type="term" value="F:metal ion binding"/>
    <property type="evidence" value="ECO:0007669"/>
    <property type="project" value="UniProtKB-KW"/>
</dbReference>
<name>A0A2N5NB01_9BACL</name>
<dbReference type="GO" id="GO:0007165">
    <property type="term" value="P:signal transduction"/>
    <property type="evidence" value="ECO:0007669"/>
    <property type="project" value="TreeGrafter"/>
</dbReference>
<dbReference type="EC" id="3.1.3.15" evidence="6"/>
<dbReference type="FunFam" id="3.30.540.10:FF:000003">
    <property type="entry name" value="Inositol-1-monophosphatase"/>
    <property type="match status" value="1"/>
</dbReference>
<feature type="binding site" evidence="5">
    <location>
        <position position="92"/>
    </location>
    <ligand>
        <name>Mg(2+)</name>
        <dbReference type="ChEBI" id="CHEBI:18420"/>
        <label>1</label>
        <note>catalytic</note>
    </ligand>
</feature>